<sequence length="250" mass="27206">MLSTTTTTLLLAASSLVAAQTTVNGSDNFVNAAFKAFTGDQFQKYTLTAAGINASFIPYGARLTNLYVCDQNGTMQDVVVGYDNATQYLHDSETNHTYFGAVVGRYANRIKNGTFEIDGQTSTIPDNEHGGLNPLHGGFVGYDQQNWTIASQTGNSITFVFYDQAQQGFPGDLLNVATYTLTDEPAWISRIVSIPLNDATPIMLANHVYWNLGAFVDEEAVTVLNDTLYMPYADRIIEVDSILIPTGAIN</sequence>
<reference evidence="2 3" key="1">
    <citation type="submission" date="2017-03" db="EMBL/GenBank/DDBJ databases">
        <title>Genomes of endolithic fungi from Antarctica.</title>
        <authorList>
            <person name="Coleine C."/>
            <person name="Masonjones S."/>
            <person name="Stajich J.E."/>
        </authorList>
    </citation>
    <scope>NUCLEOTIDE SEQUENCE [LARGE SCALE GENOMIC DNA]</scope>
    <source>
        <strain evidence="2 3">CCFEE 5184</strain>
    </source>
</reference>
<dbReference type="Proteomes" id="UP000309340">
    <property type="component" value="Unassembled WGS sequence"/>
</dbReference>
<dbReference type="EMBL" id="NAJQ01000436">
    <property type="protein sequence ID" value="TKA69720.1"/>
    <property type="molecule type" value="Genomic_DNA"/>
</dbReference>
<dbReference type="GO" id="GO:0033499">
    <property type="term" value="P:galactose catabolic process via UDP-galactose, Leloir pathway"/>
    <property type="evidence" value="ECO:0007669"/>
    <property type="project" value="TreeGrafter"/>
</dbReference>
<dbReference type="Pfam" id="PF01263">
    <property type="entry name" value="Aldose_epim"/>
    <property type="match status" value="1"/>
</dbReference>
<evidence type="ECO:0000313" key="3">
    <source>
        <dbReference type="Proteomes" id="UP000309340"/>
    </source>
</evidence>
<organism evidence="2 3">
    <name type="scientific">Friedmanniomyces simplex</name>
    <dbReference type="NCBI Taxonomy" id="329884"/>
    <lineage>
        <taxon>Eukaryota</taxon>
        <taxon>Fungi</taxon>
        <taxon>Dikarya</taxon>
        <taxon>Ascomycota</taxon>
        <taxon>Pezizomycotina</taxon>
        <taxon>Dothideomycetes</taxon>
        <taxon>Dothideomycetidae</taxon>
        <taxon>Mycosphaerellales</taxon>
        <taxon>Teratosphaeriaceae</taxon>
        <taxon>Friedmanniomyces</taxon>
    </lineage>
</organism>
<evidence type="ECO:0008006" key="4">
    <source>
        <dbReference type="Google" id="ProtNLM"/>
    </source>
</evidence>
<keyword evidence="1" id="KW-0732">Signal</keyword>
<dbReference type="STRING" id="329884.A0A4U0X0L7"/>
<dbReference type="PANTHER" id="PTHR10091">
    <property type="entry name" value="ALDOSE-1-EPIMERASE"/>
    <property type="match status" value="1"/>
</dbReference>
<comment type="caution">
    <text evidence="2">The sequence shown here is derived from an EMBL/GenBank/DDBJ whole genome shotgun (WGS) entry which is preliminary data.</text>
</comment>
<dbReference type="SUPFAM" id="SSF74650">
    <property type="entry name" value="Galactose mutarotase-like"/>
    <property type="match status" value="1"/>
</dbReference>
<dbReference type="PANTHER" id="PTHR10091:SF6">
    <property type="entry name" value="1-EPIMERASE, PUTATIVE (AFU_ORTHOLOGUE AFUA_3G13240)-RELATED"/>
    <property type="match status" value="1"/>
</dbReference>
<dbReference type="AlphaFoldDB" id="A0A4U0X0L7"/>
<feature type="non-terminal residue" evidence="2">
    <location>
        <position position="250"/>
    </location>
</feature>
<dbReference type="Gene3D" id="2.70.98.10">
    <property type="match status" value="1"/>
</dbReference>
<feature type="signal peptide" evidence="1">
    <location>
        <begin position="1"/>
        <end position="19"/>
    </location>
</feature>
<dbReference type="OrthoDB" id="274691at2759"/>
<dbReference type="GO" id="GO:0004034">
    <property type="term" value="F:aldose 1-epimerase activity"/>
    <property type="evidence" value="ECO:0007669"/>
    <property type="project" value="TreeGrafter"/>
</dbReference>
<dbReference type="InterPro" id="IPR014718">
    <property type="entry name" value="GH-type_carb-bd"/>
</dbReference>
<evidence type="ECO:0000313" key="2">
    <source>
        <dbReference type="EMBL" id="TKA69720.1"/>
    </source>
</evidence>
<feature type="chain" id="PRO_5020796084" description="Aldose 1-epimerase" evidence="1">
    <location>
        <begin position="20"/>
        <end position="250"/>
    </location>
</feature>
<name>A0A4U0X0L7_9PEZI</name>
<dbReference type="InterPro" id="IPR008183">
    <property type="entry name" value="Aldose_1/G6P_1-epimerase"/>
</dbReference>
<dbReference type="GO" id="GO:0006006">
    <property type="term" value="P:glucose metabolic process"/>
    <property type="evidence" value="ECO:0007669"/>
    <property type="project" value="TreeGrafter"/>
</dbReference>
<proteinExistence type="predicted"/>
<keyword evidence="3" id="KW-1185">Reference proteome</keyword>
<accession>A0A4U0X0L7</accession>
<evidence type="ECO:0000256" key="1">
    <source>
        <dbReference type="SAM" id="SignalP"/>
    </source>
</evidence>
<dbReference type="GO" id="GO:0030246">
    <property type="term" value="F:carbohydrate binding"/>
    <property type="evidence" value="ECO:0007669"/>
    <property type="project" value="InterPro"/>
</dbReference>
<protein>
    <recommendedName>
        <fullName evidence="4">Aldose 1-epimerase</fullName>
    </recommendedName>
</protein>
<dbReference type="InterPro" id="IPR011013">
    <property type="entry name" value="Gal_mutarotase_sf_dom"/>
</dbReference>
<gene>
    <name evidence="2" type="ORF">B0A55_07821</name>
</gene>